<evidence type="ECO:0000313" key="2">
    <source>
        <dbReference type="Proteomes" id="UP001447188"/>
    </source>
</evidence>
<proteinExistence type="predicted"/>
<comment type="caution">
    <text evidence="1">The sequence shown here is derived from an EMBL/GenBank/DDBJ whole genome shotgun (WGS) entry which is preliminary data.</text>
</comment>
<reference evidence="1 2" key="1">
    <citation type="submission" date="2024-02" db="EMBL/GenBank/DDBJ databases">
        <title>Discinaceae phylogenomics.</title>
        <authorList>
            <person name="Dirks A.C."/>
            <person name="James T.Y."/>
        </authorList>
    </citation>
    <scope>NUCLEOTIDE SEQUENCE [LARGE SCALE GENOMIC DNA]</scope>
    <source>
        <strain evidence="1 2">ACD0624</strain>
    </source>
</reference>
<name>A0ABR3G919_9PEZI</name>
<protein>
    <submittedName>
        <fullName evidence="1">Uncharacterized protein</fullName>
    </submittedName>
</protein>
<gene>
    <name evidence="1" type="ORF">Q9L58_008663</name>
</gene>
<accession>A0ABR3G919</accession>
<keyword evidence="2" id="KW-1185">Reference proteome</keyword>
<dbReference type="Proteomes" id="UP001447188">
    <property type="component" value="Unassembled WGS sequence"/>
</dbReference>
<evidence type="ECO:0000313" key="1">
    <source>
        <dbReference type="EMBL" id="KAL0632445.1"/>
    </source>
</evidence>
<dbReference type="EMBL" id="JBBBZM010000168">
    <property type="protein sequence ID" value="KAL0632445.1"/>
    <property type="molecule type" value="Genomic_DNA"/>
</dbReference>
<organism evidence="1 2">
    <name type="scientific">Discina gigas</name>
    <dbReference type="NCBI Taxonomy" id="1032678"/>
    <lineage>
        <taxon>Eukaryota</taxon>
        <taxon>Fungi</taxon>
        <taxon>Dikarya</taxon>
        <taxon>Ascomycota</taxon>
        <taxon>Pezizomycotina</taxon>
        <taxon>Pezizomycetes</taxon>
        <taxon>Pezizales</taxon>
        <taxon>Discinaceae</taxon>
        <taxon>Discina</taxon>
    </lineage>
</organism>
<sequence length="539" mass="61313">MRSFMRPGSLVQSFRPSTLRQITHLVVNGTGVDQEEIFLSNLLTGVKSVTITRMIKPEYRLIFAHLARQLTELIEIGDQPAEDGRTSSLTLLPAGTLNTIETLSLHAVQLPPLQTLLLGPFGVDVSLTRFTFLPSQTGSVSLTGNIPRTYIKDCLAALRILKEAAIFPSLKVVRLALGRSTDNDPMRKERVTLLNRIWAASAMHGGWRLLTRKPITDGNMGWITPWECGCETRNGALFLSVPEIESFAGFCDKINIYGRWDEFVVGDVHVDVQSTRSRYLELKNPRSETVRLADVHGVSILPGKDIDFGHVGSNTRCLSVQLRSFWDKRTNVEYNLNSNKFKNIEVLRLEILPVNQKQLATSHSRPPMYRNNIAAAITRNLHLPSWSSLRSLSLPAAAMQRFRENQDITKRAACCGRHIPEYHFPWLELCIQLDTLLITNWWTCLGCYEGKSNFQEEEDSQESPEDVDHSWTGGQSMVYALMESVPVRLTEFSMNAMFDEYDHPRWLRTVEKEIRGAFKPQVRVNYTHTVTRLPDRPWY</sequence>